<name>A0AAD5M5S6_PARTN</name>
<comment type="caution">
    <text evidence="2">The sequence shown here is derived from an EMBL/GenBank/DDBJ whole genome shotgun (WGS) entry which is preliminary data.</text>
</comment>
<organism evidence="2 3">
    <name type="scientific">Parelaphostrongylus tenuis</name>
    <name type="common">Meningeal worm</name>
    <dbReference type="NCBI Taxonomy" id="148309"/>
    <lineage>
        <taxon>Eukaryota</taxon>
        <taxon>Metazoa</taxon>
        <taxon>Ecdysozoa</taxon>
        <taxon>Nematoda</taxon>
        <taxon>Chromadorea</taxon>
        <taxon>Rhabditida</taxon>
        <taxon>Rhabditina</taxon>
        <taxon>Rhabditomorpha</taxon>
        <taxon>Strongyloidea</taxon>
        <taxon>Metastrongylidae</taxon>
        <taxon>Parelaphostrongylus</taxon>
    </lineage>
</organism>
<feature type="region of interest" description="Disordered" evidence="1">
    <location>
        <begin position="289"/>
        <end position="317"/>
    </location>
</feature>
<dbReference type="AlphaFoldDB" id="A0AAD5M5S6"/>
<evidence type="ECO:0000313" key="2">
    <source>
        <dbReference type="EMBL" id="KAJ1350463.1"/>
    </source>
</evidence>
<evidence type="ECO:0000256" key="1">
    <source>
        <dbReference type="SAM" id="MobiDB-lite"/>
    </source>
</evidence>
<protein>
    <submittedName>
        <fullName evidence="2">Uncharacterized protein</fullName>
    </submittedName>
</protein>
<accession>A0AAD5M5S6</accession>
<feature type="compositionally biased region" description="Low complexity" evidence="1">
    <location>
        <begin position="304"/>
        <end position="313"/>
    </location>
</feature>
<proteinExistence type="predicted"/>
<feature type="compositionally biased region" description="Polar residues" evidence="1">
    <location>
        <begin position="181"/>
        <end position="191"/>
    </location>
</feature>
<dbReference type="EMBL" id="JAHQIW010000868">
    <property type="protein sequence ID" value="KAJ1350463.1"/>
    <property type="molecule type" value="Genomic_DNA"/>
</dbReference>
<feature type="compositionally biased region" description="Basic and acidic residues" evidence="1">
    <location>
        <begin position="289"/>
        <end position="298"/>
    </location>
</feature>
<feature type="compositionally biased region" description="Polar residues" evidence="1">
    <location>
        <begin position="124"/>
        <end position="155"/>
    </location>
</feature>
<sequence length="454" mass="50633">MEKLWGLERRLSIDAFTTTNKSLRAVQIAKLGTIFEISPPYFCVPAQVHAVLNELISSARSINCVSIHSYPYTLDDKQLVVPVEPSRRVTLCLVGTPTFERTMHGLTSLFKKKSTANALSNKVAQRSESTCNAGNSKQDSPTTTVARAQQTSGMTKSRKKFAAPSAPVPLPTPPPSDGSSLANESLETQATKEAPASKADDDVLEKNEKITEAIQNDLMKPNQILDDVENVLVREVIHYSPQDTVRSVHLLSLPSPIESDLPYVERKSNIVLNDSSGYKTIRVTQYDGTQRKFSERKAAPPLPSSLDQPLSSDLRNDTDCVTVTNSLDKSRSDRNVKETKTQSNMNGEELTADAYSNDVENAAEITQEYETLKKNFDLWQVLQARNRNSSEARQLHMELMRQHDSLMKKLQNVTEDIDSNDKEKTKYYKPLFLVSKRISNIAKPTDSPTKFNPA</sequence>
<evidence type="ECO:0000313" key="3">
    <source>
        <dbReference type="Proteomes" id="UP001196413"/>
    </source>
</evidence>
<dbReference type="Proteomes" id="UP001196413">
    <property type="component" value="Unassembled WGS sequence"/>
</dbReference>
<reference evidence="2" key="1">
    <citation type="submission" date="2021-06" db="EMBL/GenBank/DDBJ databases">
        <title>Parelaphostrongylus tenuis whole genome reference sequence.</title>
        <authorList>
            <person name="Garwood T.J."/>
            <person name="Larsen P.A."/>
            <person name="Fountain-Jones N.M."/>
            <person name="Garbe J.R."/>
            <person name="Macchietto M.G."/>
            <person name="Kania S.A."/>
            <person name="Gerhold R.W."/>
            <person name="Richards J.E."/>
            <person name="Wolf T.M."/>
        </authorList>
    </citation>
    <scope>NUCLEOTIDE SEQUENCE</scope>
    <source>
        <strain evidence="2">MNPRO001-30</strain>
        <tissue evidence="2">Meninges</tissue>
    </source>
</reference>
<keyword evidence="3" id="KW-1185">Reference proteome</keyword>
<feature type="compositionally biased region" description="Pro residues" evidence="1">
    <location>
        <begin position="166"/>
        <end position="176"/>
    </location>
</feature>
<feature type="region of interest" description="Disordered" evidence="1">
    <location>
        <begin position="124"/>
        <end position="203"/>
    </location>
</feature>
<gene>
    <name evidence="2" type="ORF">KIN20_006256</name>
</gene>